<dbReference type="EMBL" id="MUIO01000096">
    <property type="protein sequence ID" value="ORC56605.1"/>
    <property type="molecule type" value="Genomic_DNA"/>
</dbReference>
<feature type="transmembrane region" description="Helical" evidence="1">
    <location>
        <begin position="242"/>
        <end position="261"/>
    </location>
</feature>
<keyword evidence="1" id="KW-1133">Transmembrane helix</keyword>
<reference evidence="3" key="1">
    <citation type="submission" date="2017-02" db="EMBL/GenBank/DDBJ databases">
        <title>Pseudomonas floridae sp. nov., a novel pathogenic bacterial species isolated from tomato.</title>
        <authorList>
            <person name="Timilsina S."/>
            <person name="Vallad G.E."/>
            <person name="Jones J.B."/>
        </authorList>
    </citation>
    <scope>NUCLEOTIDE SEQUENCE [LARGE SCALE GENOMIC DNA]</scope>
    <source>
        <strain evidence="3">GEV388</strain>
    </source>
</reference>
<feature type="transmembrane region" description="Helical" evidence="1">
    <location>
        <begin position="328"/>
        <end position="351"/>
    </location>
</feature>
<keyword evidence="1" id="KW-0472">Membrane</keyword>
<feature type="transmembrane region" description="Helical" evidence="1">
    <location>
        <begin position="433"/>
        <end position="455"/>
    </location>
</feature>
<gene>
    <name evidence="2" type="ORF">BZK31_22270</name>
</gene>
<keyword evidence="1" id="KW-0812">Transmembrane</keyword>
<feature type="transmembrane region" description="Helical" evidence="1">
    <location>
        <begin position="302"/>
        <end position="322"/>
    </location>
</feature>
<sequence>MPESTHSDNQTGWSSTRYQRVLAVTYFLILAAWSLGIAFHGAPDESTHFFLLEYLKAYHSMPDVAEPVKAFTGTISGHTWQPGDFWYHGLPFPHVIGALISSYGLSWMLPSEFAYLAVRCFNWILGAVFICALFRIGHRAGMPKKAAALGALAVALIPQVSFAFSYFNSDAYGVMSVALLVSALLGFLKTPAKYTAICLGGSIGLMLMAKLYLLPALVFAGVMFAATQVFGNRKLTKHIPTILLVAVIVSAPMLMFTYLEFGEITGISGQLQFVAMHKSNPAVGFGTCYIGCSGKLLEMDNIAPWITLTLMSYFSVTGWMNVFISPPYYTVAALLFMGLVLAAIIQTLRVYSPDNKSGFLLRNLLPLIMILGLFPSIILLSLLASQNSMPQPQGRYLFVTIPFLALLIAIATTRYSSAQTSASVARVVKSDRFYLKCLLVIAAWMAWTNAVSWSANTLNSTNIQKSAIGRPIVDAIQNSETAKDPRVAMVDAQELTQRLFLEKGEFVLKAPQSQTVALGNLDEVRKTTDGWVVRGWSYIDPTNGIPQYLVAVEAGKVVGAMSIDVKRPDVAVALGDKAALRSGYEGAIATTALPGKCDLKLYTVSSTFKIFAMPNACELINRSPH</sequence>
<protein>
    <submittedName>
        <fullName evidence="2">Uncharacterized protein</fullName>
    </submittedName>
</protein>
<feature type="transmembrane region" description="Helical" evidence="1">
    <location>
        <begin position="211"/>
        <end position="230"/>
    </location>
</feature>
<feature type="transmembrane region" description="Helical" evidence="1">
    <location>
        <begin position="172"/>
        <end position="190"/>
    </location>
</feature>
<accession>A0A1X0N0B9</accession>
<proteinExistence type="predicted"/>
<evidence type="ECO:0000313" key="3">
    <source>
        <dbReference type="Proteomes" id="UP000192815"/>
    </source>
</evidence>
<name>A0A1X0N0B9_9PSED</name>
<feature type="transmembrane region" description="Helical" evidence="1">
    <location>
        <begin position="113"/>
        <end position="134"/>
    </location>
</feature>
<dbReference type="Proteomes" id="UP000192815">
    <property type="component" value="Unassembled WGS sequence"/>
</dbReference>
<dbReference type="AlphaFoldDB" id="A0A1X0N0B9"/>
<evidence type="ECO:0000313" key="2">
    <source>
        <dbReference type="EMBL" id="ORC56605.1"/>
    </source>
</evidence>
<dbReference type="STRING" id="1958950.BZK31_22270"/>
<feature type="transmembrane region" description="Helical" evidence="1">
    <location>
        <begin position="363"/>
        <end position="384"/>
    </location>
</feature>
<feature type="transmembrane region" description="Helical" evidence="1">
    <location>
        <begin position="146"/>
        <end position="166"/>
    </location>
</feature>
<dbReference type="RefSeq" id="WP_083185461.1">
    <property type="nucleotide sequence ID" value="NZ_CBCRZR010000001.1"/>
</dbReference>
<feature type="transmembrane region" description="Helical" evidence="1">
    <location>
        <begin position="21"/>
        <end position="42"/>
    </location>
</feature>
<feature type="transmembrane region" description="Helical" evidence="1">
    <location>
        <begin position="396"/>
        <end position="413"/>
    </location>
</feature>
<comment type="caution">
    <text evidence="2">The sequence shown here is derived from an EMBL/GenBank/DDBJ whole genome shotgun (WGS) entry which is preliminary data.</text>
</comment>
<keyword evidence="3" id="KW-1185">Reference proteome</keyword>
<organism evidence="2 3">
    <name type="scientific">Pseudomonas floridensis</name>
    <dbReference type="NCBI Taxonomy" id="1958950"/>
    <lineage>
        <taxon>Bacteria</taxon>
        <taxon>Pseudomonadati</taxon>
        <taxon>Pseudomonadota</taxon>
        <taxon>Gammaproteobacteria</taxon>
        <taxon>Pseudomonadales</taxon>
        <taxon>Pseudomonadaceae</taxon>
        <taxon>Pseudomonas</taxon>
    </lineage>
</organism>
<dbReference type="OrthoDB" id="7015925at2"/>
<evidence type="ECO:0000256" key="1">
    <source>
        <dbReference type="SAM" id="Phobius"/>
    </source>
</evidence>